<dbReference type="Proteomes" id="UP001064489">
    <property type="component" value="Chromosome 11"/>
</dbReference>
<evidence type="ECO:0000313" key="2">
    <source>
        <dbReference type="EMBL" id="KAI9153926.1"/>
    </source>
</evidence>
<comment type="caution">
    <text evidence="2">The sequence shown here is derived from an EMBL/GenBank/DDBJ whole genome shotgun (WGS) entry which is preliminary data.</text>
</comment>
<evidence type="ECO:0000256" key="1">
    <source>
        <dbReference type="SAM" id="MobiDB-lite"/>
    </source>
</evidence>
<protein>
    <submittedName>
        <fullName evidence="2">Uncharacterized protein</fullName>
    </submittedName>
</protein>
<dbReference type="AlphaFoldDB" id="A0AAD5I6N3"/>
<gene>
    <name evidence="2" type="ORF">LWI28_018597</name>
</gene>
<feature type="region of interest" description="Disordered" evidence="1">
    <location>
        <begin position="29"/>
        <end position="48"/>
    </location>
</feature>
<reference evidence="2" key="1">
    <citation type="journal article" date="2022" name="Plant J.">
        <title>Strategies of tolerance reflected in two North American maple genomes.</title>
        <authorList>
            <person name="McEvoy S.L."/>
            <person name="Sezen U.U."/>
            <person name="Trouern-Trend A."/>
            <person name="McMahon S.M."/>
            <person name="Schaberg P.G."/>
            <person name="Yang J."/>
            <person name="Wegrzyn J.L."/>
            <person name="Swenson N.G."/>
        </authorList>
    </citation>
    <scope>NUCLEOTIDE SEQUENCE</scope>
    <source>
        <strain evidence="2">91603</strain>
    </source>
</reference>
<evidence type="ECO:0000313" key="3">
    <source>
        <dbReference type="Proteomes" id="UP001064489"/>
    </source>
</evidence>
<keyword evidence="3" id="KW-1185">Reference proteome</keyword>
<sequence>MKDVFLFSAQLVPSKEAAVKEKSFDINTGAKHARATSEDDENREKVKSDQKFPCFDVFAVQMIMKHVHTQISITPAGLA</sequence>
<accession>A0AAD5I6N3</accession>
<name>A0AAD5I6N3_ACENE</name>
<dbReference type="EMBL" id="JAJSOW010000108">
    <property type="protein sequence ID" value="KAI9153926.1"/>
    <property type="molecule type" value="Genomic_DNA"/>
</dbReference>
<proteinExistence type="predicted"/>
<reference evidence="2" key="2">
    <citation type="submission" date="2023-02" db="EMBL/GenBank/DDBJ databases">
        <authorList>
            <person name="Swenson N.G."/>
            <person name="Wegrzyn J.L."/>
            <person name="Mcevoy S.L."/>
        </authorList>
    </citation>
    <scope>NUCLEOTIDE SEQUENCE</scope>
    <source>
        <strain evidence="2">91603</strain>
        <tissue evidence="2">Leaf</tissue>
    </source>
</reference>
<organism evidence="2 3">
    <name type="scientific">Acer negundo</name>
    <name type="common">Box elder</name>
    <dbReference type="NCBI Taxonomy" id="4023"/>
    <lineage>
        <taxon>Eukaryota</taxon>
        <taxon>Viridiplantae</taxon>
        <taxon>Streptophyta</taxon>
        <taxon>Embryophyta</taxon>
        <taxon>Tracheophyta</taxon>
        <taxon>Spermatophyta</taxon>
        <taxon>Magnoliopsida</taxon>
        <taxon>eudicotyledons</taxon>
        <taxon>Gunneridae</taxon>
        <taxon>Pentapetalae</taxon>
        <taxon>rosids</taxon>
        <taxon>malvids</taxon>
        <taxon>Sapindales</taxon>
        <taxon>Sapindaceae</taxon>
        <taxon>Hippocastanoideae</taxon>
        <taxon>Acereae</taxon>
        <taxon>Acer</taxon>
    </lineage>
</organism>